<evidence type="ECO:0000256" key="6">
    <source>
        <dbReference type="ARBA" id="ARBA00022588"/>
    </source>
</evidence>
<evidence type="ECO:0000256" key="15">
    <source>
        <dbReference type="SAM" id="MobiDB-lite"/>
    </source>
</evidence>
<keyword evidence="10" id="KW-0180">Complement pathway</keyword>
<reference evidence="18 19" key="1">
    <citation type="submission" date="2021-07" db="EMBL/GenBank/DDBJ databases">
        <authorList>
            <person name="Palmer J.M."/>
        </authorList>
    </citation>
    <scope>NUCLEOTIDE SEQUENCE [LARGE SCALE GENOMIC DNA]</scope>
    <source>
        <strain evidence="18 19">AT_MEX2019</strain>
        <tissue evidence="18">Muscle</tissue>
    </source>
</reference>
<protein>
    <recommendedName>
        <fullName evidence="3">Complement C1q subcomponent subunit A</fullName>
    </recommendedName>
</protein>
<name>A0ABU7AFN8_9TELE</name>
<comment type="subcellular location">
    <subcellularLocation>
        <location evidence="1">Cell surface</location>
    </subcellularLocation>
    <subcellularLocation>
        <location evidence="2">Secreted</location>
        <location evidence="2">Extracellular space</location>
        <location evidence="2">Extracellular matrix</location>
    </subcellularLocation>
</comment>
<feature type="compositionally biased region" description="Basic and acidic residues" evidence="15">
    <location>
        <begin position="73"/>
        <end position="83"/>
    </location>
</feature>
<feature type="transmembrane region" description="Helical" evidence="16">
    <location>
        <begin position="21"/>
        <end position="43"/>
    </location>
</feature>
<keyword evidence="12" id="KW-0325">Glycoprotein</keyword>
<dbReference type="PANTHER" id="PTHR15427">
    <property type="entry name" value="EMILIN ELASTIN MICROFIBRIL INTERFACE-LOCATED PROTEIN ELASTIN MICROFIBRIL INTERFACER"/>
    <property type="match status" value="1"/>
</dbReference>
<dbReference type="InterPro" id="IPR008983">
    <property type="entry name" value="Tumour_necrosis_fac-like_dom"/>
</dbReference>
<keyword evidence="19" id="KW-1185">Reference proteome</keyword>
<keyword evidence="5" id="KW-0272">Extracellular matrix</keyword>
<evidence type="ECO:0000256" key="3">
    <source>
        <dbReference type="ARBA" id="ARBA00013456"/>
    </source>
</evidence>
<comment type="subunit">
    <text evidence="14">Core component of the complement C1 complex, a calcium-dependent complex composed of 1 molecule of the C1Q subcomplex, 2 molecules of C1R and 2 molecules of C1S. The C1Q subcomplex is composed 18 subunits: 3 chains of C1QA, C1QB, and C1QC trimerize to form 6 collagen-like triple helices connected to six globular ligand-recognition modules (C1q domain). Interacts with CR1 (via Sushi 24 and Sushi 25 domains). Interacts (via C-terminus) with CD33; this interaction activates CD33 inhibitory motifs.</text>
</comment>
<gene>
    <name evidence="18" type="ORF">ATANTOWER_016824</name>
</gene>
<dbReference type="SUPFAM" id="SSF49842">
    <property type="entry name" value="TNF-like"/>
    <property type="match status" value="1"/>
</dbReference>
<feature type="domain" description="C1q" evidence="17">
    <location>
        <begin position="142"/>
        <end position="280"/>
    </location>
</feature>
<evidence type="ECO:0000256" key="7">
    <source>
        <dbReference type="ARBA" id="ARBA00022729"/>
    </source>
</evidence>
<evidence type="ECO:0000256" key="5">
    <source>
        <dbReference type="ARBA" id="ARBA00022530"/>
    </source>
</evidence>
<dbReference type="InterPro" id="IPR050392">
    <property type="entry name" value="Collagen/C1q_domain"/>
</dbReference>
<keyword evidence="13" id="KW-0379">Hydroxylation</keyword>
<evidence type="ECO:0000256" key="10">
    <source>
        <dbReference type="ARBA" id="ARBA00022875"/>
    </source>
</evidence>
<evidence type="ECO:0000256" key="16">
    <source>
        <dbReference type="SAM" id="Phobius"/>
    </source>
</evidence>
<keyword evidence="16" id="KW-0812">Transmembrane</keyword>
<dbReference type="SMART" id="SM00110">
    <property type="entry name" value="C1Q"/>
    <property type="match status" value="1"/>
</dbReference>
<dbReference type="Gene3D" id="2.60.120.40">
    <property type="match status" value="1"/>
</dbReference>
<evidence type="ECO:0000256" key="9">
    <source>
        <dbReference type="ARBA" id="ARBA00022859"/>
    </source>
</evidence>
<feature type="region of interest" description="Disordered" evidence="15">
    <location>
        <begin position="51"/>
        <end position="146"/>
    </location>
</feature>
<keyword evidence="7" id="KW-0732">Signal</keyword>
<evidence type="ECO:0000256" key="14">
    <source>
        <dbReference type="ARBA" id="ARBA00093497"/>
    </source>
</evidence>
<evidence type="ECO:0000313" key="18">
    <source>
        <dbReference type="EMBL" id="MED6236961.1"/>
    </source>
</evidence>
<dbReference type="PRINTS" id="PR00007">
    <property type="entry name" value="COMPLEMNTC1Q"/>
</dbReference>
<keyword evidence="16" id="KW-1133">Transmembrane helix</keyword>
<keyword evidence="9" id="KW-0391">Immunity</keyword>
<sequence>MEKKVKQHIFRFFGNLFPNAFPAMAAYHGFAVLVGVASLLSAVRCDVNCKGTDGHPGEAGSTGRDGLPGIKGQKGEPDVRVDGPVDPSVLLRLRGDIGNPGPQGPIGPKGYRGDLGPSGTDGEPGPPGPAGKNIDSGKHSSNQEAHSAFSVIRTDTRYPSFNQKITYQNAVVNKYNDFDKNTGVFTCRIPGFYYFTFHSVCKVSMCLGLVREGAEEQQVFCNYNLRNNDQVLSGGVVLELTVGQKVWLVSYKDKQTESDARDTREKQIIFNGFLIFSNSE</sequence>
<proteinExistence type="predicted"/>
<evidence type="ECO:0000256" key="4">
    <source>
        <dbReference type="ARBA" id="ARBA00022525"/>
    </source>
</evidence>
<dbReference type="InterPro" id="IPR001073">
    <property type="entry name" value="C1q_dom"/>
</dbReference>
<evidence type="ECO:0000256" key="13">
    <source>
        <dbReference type="ARBA" id="ARBA00023278"/>
    </source>
</evidence>
<evidence type="ECO:0000256" key="1">
    <source>
        <dbReference type="ARBA" id="ARBA00004241"/>
    </source>
</evidence>
<keyword evidence="6" id="KW-0399">Innate immunity</keyword>
<keyword evidence="16" id="KW-0472">Membrane</keyword>
<keyword evidence="11" id="KW-1015">Disulfide bond</keyword>
<keyword evidence="4" id="KW-0964">Secreted</keyword>
<organism evidence="18 19">
    <name type="scientific">Ataeniobius toweri</name>
    <dbReference type="NCBI Taxonomy" id="208326"/>
    <lineage>
        <taxon>Eukaryota</taxon>
        <taxon>Metazoa</taxon>
        <taxon>Chordata</taxon>
        <taxon>Craniata</taxon>
        <taxon>Vertebrata</taxon>
        <taxon>Euteleostomi</taxon>
        <taxon>Actinopterygii</taxon>
        <taxon>Neopterygii</taxon>
        <taxon>Teleostei</taxon>
        <taxon>Neoteleostei</taxon>
        <taxon>Acanthomorphata</taxon>
        <taxon>Ovalentaria</taxon>
        <taxon>Atherinomorphae</taxon>
        <taxon>Cyprinodontiformes</taxon>
        <taxon>Goodeidae</taxon>
        <taxon>Ataeniobius</taxon>
    </lineage>
</organism>
<comment type="caution">
    <text evidence="18">The sequence shown here is derived from an EMBL/GenBank/DDBJ whole genome shotgun (WGS) entry which is preliminary data.</text>
</comment>
<dbReference type="Proteomes" id="UP001345963">
    <property type="component" value="Unassembled WGS sequence"/>
</dbReference>
<dbReference type="InterPro" id="IPR008160">
    <property type="entry name" value="Collagen"/>
</dbReference>
<accession>A0ABU7AFN8</accession>
<evidence type="ECO:0000313" key="19">
    <source>
        <dbReference type="Proteomes" id="UP001345963"/>
    </source>
</evidence>
<dbReference type="Pfam" id="PF00386">
    <property type="entry name" value="C1q"/>
    <property type="match status" value="1"/>
</dbReference>
<dbReference type="PANTHER" id="PTHR15427:SF26">
    <property type="entry name" value="COMPLEMENT C1Q SUBCOMPONENT SUBUNIT A"/>
    <property type="match status" value="1"/>
</dbReference>
<dbReference type="Pfam" id="PF01391">
    <property type="entry name" value="Collagen"/>
    <property type="match status" value="1"/>
</dbReference>
<evidence type="ECO:0000256" key="2">
    <source>
        <dbReference type="ARBA" id="ARBA00004498"/>
    </source>
</evidence>
<evidence type="ECO:0000256" key="12">
    <source>
        <dbReference type="ARBA" id="ARBA00023180"/>
    </source>
</evidence>
<dbReference type="EMBL" id="JAHUTI010013313">
    <property type="protein sequence ID" value="MED6236961.1"/>
    <property type="molecule type" value="Genomic_DNA"/>
</dbReference>
<evidence type="ECO:0000256" key="8">
    <source>
        <dbReference type="ARBA" id="ARBA00022737"/>
    </source>
</evidence>
<evidence type="ECO:0000256" key="11">
    <source>
        <dbReference type="ARBA" id="ARBA00023157"/>
    </source>
</evidence>
<dbReference type="PROSITE" id="PS50871">
    <property type="entry name" value="C1Q"/>
    <property type="match status" value="1"/>
</dbReference>
<evidence type="ECO:0000259" key="17">
    <source>
        <dbReference type="PROSITE" id="PS50871"/>
    </source>
</evidence>
<keyword evidence="8" id="KW-0677">Repeat</keyword>